<sequence>MSMKPLILGNIISLIAAFFILSILFLLGIYGLDFAFNNITKILMWIVWIFAFPAYVEYRKSSLKASYLINYLPPIAILITFIGLVLLMEGKFLGLETIVLGYILEPISGISIYLSIKDIQKFSAYLFFYGAVIYTIGLPFYLINIPEIAIIGDSIKIIGLSYFIKFMIKNSYQ</sequence>
<keyword evidence="1" id="KW-0812">Transmembrane</keyword>
<dbReference type="OrthoDB" id="37207at2157"/>
<accession>A0A2U9ICS3</accession>
<feature type="transmembrane region" description="Helical" evidence="1">
    <location>
        <begin position="68"/>
        <end position="87"/>
    </location>
</feature>
<dbReference type="Proteomes" id="UP000248044">
    <property type="component" value="Chromosome"/>
</dbReference>
<dbReference type="EMBL" id="CP029289">
    <property type="protein sequence ID" value="AWR93825.1"/>
    <property type="molecule type" value="Genomic_DNA"/>
</dbReference>
<keyword evidence="3" id="KW-1185">Reference proteome</keyword>
<organism evidence="2 3">
    <name type="scientific">Acidianus brierleyi</name>
    <dbReference type="NCBI Taxonomy" id="41673"/>
    <lineage>
        <taxon>Archaea</taxon>
        <taxon>Thermoproteota</taxon>
        <taxon>Thermoprotei</taxon>
        <taxon>Sulfolobales</taxon>
        <taxon>Sulfolobaceae</taxon>
        <taxon>Acidianus</taxon>
    </lineage>
</organism>
<feature type="transmembrane region" description="Helical" evidence="1">
    <location>
        <begin position="99"/>
        <end position="116"/>
    </location>
</feature>
<name>A0A2U9ICS3_9CREN</name>
<feature type="transmembrane region" description="Helical" evidence="1">
    <location>
        <begin position="7"/>
        <end position="32"/>
    </location>
</feature>
<feature type="transmembrane region" description="Helical" evidence="1">
    <location>
        <begin position="38"/>
        <end position="56"/>
    </location>
</feature>
<protein>
    <submittedName>
        <fullName evidence="2">Uncharacterized protein</fullName>
    </submittedName>
</protein>
<evidence type="ECO:0000313" key="3">
    <source>
        <dbReference type="Proteomes" id="UP000248044"/>
    </source>
</evidence>
<keyword evidence="1" id="KW-1133">Transmembrane helix</keyword>
<gene>
    <name evidence="2" type="ORF">DFR85_03545</name>
</gene>
<proteinExistence type="predicted"/>
<evidence type="ECO:0000313" key="2">
    <source>
        <dbReference type="EMBL" id="AWR93825.1"/>
    </source>
</evidence>
<feature type="transmembrane region" description="Helical" evidence="1">
    <location>
        <begin position="123"/>
        <end position="142"/>
    </location>
</feature>
<evidence type="ECO:0000256" key="1">
    <source>
        <dbReference type="SAM" id="Phobius"/>
    </source>
</evidence>
<keyword evidence="1" id="KW-0472">Membrane</keyword>
<reference evidence="2 3" key="1">
    <citation type="submission" date="2018-05" db="EMBL/GenBank/DDBJ databases">
        <title>Complete Genome Sequences of Extremely Thermoacidophilic, Metal-Mobilizing Type-Strain Members of the Archaeal Family Sulfolobaceae: Acidianus brierleyi DSM-1651T, Acidianus sulfidivorans DSM-18786T, Metallosphaera hakonensis DSM-7519T, and Metallosphaera prunae DSM-10039T.</title>
        <authorList>
            <person name="Counts J.A."/>
            <person name="Kelly R.M."/>
        </authorList>
    </citation>
    <scope>NUCLEOTIDE SEQUENCE [LARGE SCALE GENOMIC DNA]</scope>
    <source>
        <strain evidence="2 3">DSM 1651</strain>
    </source>
</reference>
<dbReference type="AlphaFoldDB" id="A0A2U9ICS3"/>
<feature type="transmembrane region" description="Helical" evidence="1">
    <location>
        <begin position="148"/>
        <end position="168"/>
    </location>
</feature>
<dbReference type="KEGG" id="abri:DFR85_03545"/>